<evidence type="ECO:0000256" key="5">
    <source>
        <dbReference type="ARBA" id="ARBA00023136"/>
    </source>
</evidence>
<evidence type="ECO:0000256" key="2">
    <source>
        <dbReference type="ARBA" id="ARBA00022475"/>
    </source>
</evidence>
<dbReference type="PANTHER" id="PTHR30213:SF0">
    <property type="entry name" value="UPF0761 MEMBRANE PROTEIN YIHY"/>
    <property type="match status" value="1"/>
</dbReference>
<proteinExistence type="predicted"/>
<keyword evidence="2" id="KW-1003">Cell membrane</keyword>
<dbReference type="Pfam" id="PF03631">
    <property type="entry name" value="Virul_fac_BrkB"/>
    <property type="match status" value="1"/>
</dbReference>
<protein>
    <submittedName>
        <fullName evidence="7">Membrane protein</fullName>
    </submittedName>
</protein>
<organism evidence="7 8">
    <name type="scientific">Allisonella histaminiformans</name>
    <dbReference type="NCBI Taxonomy" id="209880"/>
    <lineage>
        <taxon>Bacteria</taxon>
        <taxon>Bacillati</taxon>
        <taxon>Bacillota</taxon>
        <taxon>Negativicutes</taxon>
        <taxon>Veillonellales</taxon>
        <taxon>Veillonellaceae</taxon>
        <taxon>Allisonella</taxon>
    </lineage>
</organism>
<keyword evidence="4 6" id="KW-1133">Transmembrane helix</keyword>
<dbReference type="PANTHER" id="PTHR30213">
    <property type="entry name" value="INNER MEMBRANE PROTEIN YHJD"/>
    <property type="match status" value="1"/>
</dbReference>
<dbReference type="Proteomes" id="UP000199689">
    <property type="component" value="Unassembled WGS sequence"/>
</dbReference>
<feature type="transmembrane region" description="Helical" evidence="6">
    <location>
        <begin position="241"/>
        <end position="265"/>
    </location>
</feature>
<dbReference type="EMBL" id="FMXA01000004">
    <property type="protein sequence ID" value="SDA40661.1"/>
    <property type="molecule type" value="Genomic_DNA"/>
</dbReference>
<gene>
    <name evidence="7" type="ORF">SAMN02910343_00382</name>
</gene>
<evidence type="ECO:0000256" key="1">
    <source>
        <dbReference type="ARBA" id="ARBA00004651"/>
    </source>
</evidence>
<feature type="transmembrane region" description="Helical" evidence="6">
    <location>
        <begin position="137"/>
        <end position="163"/>
    </location>
</feature>
<sequence length="293" mass="33321">MNDSGYGQKLLYLIKRLVMRYIGDDVGALAAETTYYLILGVIPFLIFMVNSILFFAAPQIHTIIGLLQYLPQDMAVSMEHNIYRILSQRSSIWLIGGLIAAVWSASQGVDVIIRSIDKVFFTDRNKQSWLIVKTKSIVFTLMISFVMILSLGLMVFGNGVVYALDYFFTLPPVFLKIWMITKYGIPFTCLVISLSVFYRFAPEENHSSWKLILLASFIVTLIWLMLTAGYGYYILQISHMGITYGSLIGLVVLFIWFHLASIVIIMGGEFIMACHEVTEYFSNPQVIDMTDEK</sequence>
<dbReference type="GeneID" id="87755429"/>
<evidence type="ECO:0000313" key="8">
    <source>
        <dbReference type="Proteomes" id="UP000199689"/>
    </source>
</evidence>
<dbReference type="NCBIfam" id="TIGR00765">
    <property type="entry name" value="yihY_not_rbn"/>
    <property type="match status" value="1"/>
</dbReference>
<dbReference type="OrthoDB" id="9775903at2"/>
<evidence type="ECO:0000313" key="7">
    <source>
        <dbReference type="EMBL" id="SDA40661.1"/>
    </source>
</evidence>
<dbReference type="AlphaFoldDB" id="A0A1G5V458"/>
<dbReference type="PIRSF" id="PIRSF035875">
    <property type="entry name" value="RNase_BN"/>
    <property type="match status" value="1"/>
</dbReference>
<dbReference type="RefSeq" id="WP_091363253.1">
    <property type="nucleotide sequence ID" value="NZ_FMXA01000004.1"/>
</dbReference>
<keyword evidence="5 6" id="KW-0472">Membrane</keyword>
<dbReference type="GO" id="GO:0005886">
    <property type="term" value="C:plasma membrane"/>
    <property type="evidence" value="ECO:0007669"/>
    <property type="project" value="UniProtKB-SubCell"/>
</dbReference>
<feature type="transmembrane region" description="Helical" evidence="6">
    <location>
        <begin position="183"/>
        <end position="200"/>
    </location>
</feature>
<evidence type="ECO:0000256" key="3">
    <source>
        <dbReference type="ARBA" id="ARBA00022692"/>
    </source>
</evidence>
<dbReference type="STRING" id="209880.SAMN02910343_00382"/>
<evidence type="ECO:0000256" key="4">
    <source>
        <dbReference type="ARBA" id="ARBA00022989"/>
    </source>
</evidence>
<evidence type="ECO:0000256" key="6">
    <source>
        <dbReference type="SAM" id="Phobius"/>
    </source>
</evidence>
<feature type="transmembrane region" description="Helical" evidence="6">
    <location>
        <begin position="212"/>
        <end position="235"/>
    </location>
</feature>
<name>A0A1G5V458_9FIRM</name>
<keyword evidence="3 6" id="KW-0812">Transmembrane</keyword>
<feature type="transmembrane region" description="Helical" evidence="6">
    <location>
        <begin position="35"/>
        <end position="57"/>
    </location>
</feature>
<dbReference type="InterPro" id="IPR017039">
    <property type="entry name" value="Virul_fac_BrkB"/>
</dbReference>
<reference evidence="7 8" key="1">
    <citation type="submission" date="2016-10" db="EMBL/GenBank/DDBJ databases">
        <authorList>
            <person name="de Groot N.N."/>
        </authorList>
    </citation>
    <scope>NUCLEOTIDE SEQUENCE [LARGE SCALE GENOMIC DNA]</scope>
    <source>
        <strain evidence="7 8">DSM 15230</strain>
    </source>
</reference>
<keyword evidence="8" id="KW-1185">Reference proteome</keyword>
<accession>A0A1G5V458</accession>
<comment type="subcellular location">
    <subcellularLocation>
        <location evidence="1">Cell membrane</location>
        <topology evidence="1">Multi-pass membrane protein</topology>
    </subcellularLocation>
</comment>
<feature type="transmembrane region" description="Helical" evidence="6">
    <location>
        <begin position="92"/>
        <end position="116"/>
    </location>
</feature>